<feature type="binding site" evidence="8 10">
    <location>
        <position position="83"/>
    </location>
    <ligand>
        <name>substrate</name>
    </ligand>
</feature>
<dbReference type="PIRSF" id="PIRSF001399">
    <property type="entry name" value="DHquinase_II"/>
    <property type="match status" value="1"/>
</dbReference>
<keyword evidence="7 8" id="KW-0456">Lyase</keyword>
<dbReference type="PANTHER" id="PTHR21272:SF3">
    <property type="entry name" value="CATABOLIC 3-DEHYDROQUINASE"/>
    <property type="match status" value="1"/>
</dbReference>
<dbReference type="GO" id="GO:0009073">
    <property type="term" value="P:aromatic amino acid family biosynthetic process"/>
    <property type="evidence" value="ECO:0007669"/>
    <property type="project" value="UniProtKB-KW"/>
</dbReference>
<dbReference type="EC" id="4.2.1.10" evidence="5 8"/>
<evidence type="ECO:0000256" key="2">
    <source>
        <dbReference type="ARBA" id="ARBA00004902"/>
    </source>
</evidence>
<dbReference type="CDD" id="cd00466">
    <property type="entry name" value="DHQase_II"/>
    <property type="match status" value="1"/>
</dbReference>
<dbReference type="NCBIfam" id="NF003805">
    <property type="entry name" value="PRK05395.1-2"/>
    <property type="match status" value="1"/>
</dbReference>
<dbReference type="NCBIfam" id="NF003806">
    <property type="entry name" value="PRK05395.1-3"/>
    <property type="match status" value="1"/>
</dbReference>
<dbReference type="Gene3D" id="3.40.50.9100">
    <property type="entry name" value="Dehydroquinase, class II"/>
    <property type="match status" value="1"/>
</dbReference>
<feature type="binding site" evidence="8 10">
    <location>
        <begin position="104"/>
        <end position="105"/>
    </location>
    <ligand>
        <name>substrate</name>
    </ligand>
</feature>
<dbReference type="GO" id="GO:0003855">
    <property type="term" value="F:3-dehydroquinate dehydratase activity"/>
    <property type="evidence" value="ECO:0007669"/>
    <property type="project" value="UniProtKB-UniRule"/>
</dbReference>
<accession>A0A077LX47</accession>
<evidence type="ECO:0000256" key="11">
    <source>
        <dbReference type="PIRSR" id="PIRSR001399-3"/>
    </source>
</evidence>
<keyword evidence="13" id="KW-1185">Reference proteome</keyword>
<evidence type="ECO:0000256" key="1">
    <source>
        <dbReference type="ARBA" id="ARBA00001864"/>
    </source>
</evidence>
<comment type="catalytic activity">
    <reaction evidence="1 8">
        <text>3-dehydroquinate = 3-dehydroshikimate + H2O</text>
        <dbReference type="Rhea" id="RHEA:21096"/>
        <dbReference type="ChEBI" id="CHEBI:15377"/>
        <dbReference type="ChEBI" id="CHEBI:16630"/>
        <dbReference type="ChEBI" id="CHEBI:32364"/>
        <dbReference type="EC" id="4.2.1.10"/>
    </reaction>
</comment>
<evidence type="ECO:0000313" key="13">
    <source>
        <dbReference type="Proteomes" id="UP000035721"/>
    </source>
</evidence>
<proteinExistence type="inferred from homology"/>
<dbReference type="InterPro" id="IPR018509">
    <property type="entry name" value="DHquinase_II_CS"/>
</dbReference>
<feature type="active site" description="Proton donor" evidence="8 9">
    <location>
        <position position="103"/>
    </location>
</feature>
<evidence type="ECO:0000256" key="5">
    <source>
        <dbReference type="ARBA" id="ARBA00012060"/>
    </source>
</evidence>
<sequence length="150" mass="16200">MNAQRVVAVLNGPNLNLLGEREPEIYGHETLADVEARCRHEAARHGLAVDFRQTNHEGDFIDWIHELRHSAAGFVVNAAGWTHTSIAIHDALAAVAGPVVEVHISDVHAREDFRHHSYVTPVAALVIVGHGVTGYEEAVAEIAARVGAEG</sequence>
<evidence type="ECO:0000256" key="3">
    <source>
        <dbReference type="ARBA" id="ARBA00011037"/>
    </source>
</evidence>
<dbReference type="GO" id="GO:0009423">
    <property type="term" value="P:chorismate biosynthetic process"/>
    <property type="evidence" value="ECO:0007669"/>
    <property type="project" value="UniProtKB-UniRule"/>
</dbReference>
<dbReference type="Pfam" id="PF01220">
    <property type="entry name" value="DHquinase_II"/>
    <property type="match status" value="1"/>
</dbReference>
<dbReference type="AlphaFoldDB" id="A0A077LX47"/>
<comment type="function">
    <text evidence="8">Catalyzes a trans-dehydration via an enolate intermediate.</text>
</comment>
<comment type="similarity">
    <text evidence="3 8">Belongs to the type-II 3-dehydroquinase family.</text>
</comment>
<dbReference type="Proteomes" id="UP000035721">
    <property type="component" value="Unassembled WGS sequence"/>
</dbReference>
<dbReference type="GO" id="GO:0008652">
    <property type="term" value="P:amino acid biosynthetic process"/>
    <property type="evidence" value="ECO:0007669"/>
    <property type="project" value="UniProtKB-KW"/>
</dbReference>
<dbReference type="PANTHER" id="PTHR21272">
    <property type="entry name" value="CATABOLIC 3-DEHYDROQUINASE"/>
    <property type="match status" value="1"/>
</dbReference>
<comment type="subunit">
    <text evidence="4 8">Homododecamer.</text>
</comment>
<dbReference type="STRING" id="1194083.BN12_1320014"/>
<comment type="pathway">
    <text evidence="2 8">Metabolic intermediate biosynthesis; chorismate biosynthesis; chorismate from D-erythrose 4-phosphate and phosphoenolpyruvate: step 3/7.</text>
</comment>
<feature type="binding site" evidence="8 10">
    <location>
        <position position="90"/>
    </location>
    <ligand>
        <name>substrate</name>
    </ligand>
</feature>
<evidence type="ECO:0000256" key="10">
    <source>
        <dbReference type="PIRSR" id="PIRSR001399-2"/>
    </source>
</evidence>
<gene>
    <name evidence="8 12" type="primary">aroQ</name>
    <name evidence="12" type="ORF">BN12_1320014</name>
</gene>
<feature type="binding site" evidence="8 10">
    <location>
        <position position="114"/>
    </location>
    <ligand>
        <name>substrate</name>
    </ligand>
</feature>
<evidence type="ECO:0000256" key="8">
    <source>
        <dbReference type="HAMAP-Rule" id="MF_00169"/>
    </source>
</evidence>
<dbReference type="GO" id="GO:0019631">
    <property type="term" value="P:quinate catabolic process"/>
    <property type="evidence" value="ECO:0007669"/>
    <property type="project" value="TreeGrafter"/>
</dbReference>
<protein>
    <recommendedName>
        <fullName evidence="5 8">3-dehydroquinate dehydratase</fullName>
        <shortName evidence="8">3-dehydroquinase</shortName>
        <ecNumber evidence="5 8">4.2.1.10</ecNumber>
    </recommendedName>
    <alternativeName>
        <fullName evidence="8">Type II DHQase</fullName>
    </alternativeName>
</protein>
<feature type="site" description="Transition state stabilizer" evidence="8 11">
    <location>
        <position position="21"/>
    </location>
</feature>
<dbReference type="RefSeq" id="WP_048553290.1">
    <property type="nucleotide sequence ID" value="NZ_HF570958.1"/>
</dbReference>
<dbReference type="HAMAP" id="MF_00169">
    <property type="entry name" value="AroQ"/>
    <property type="match status" value="1"/>
</dbReference>
<organism evidence="12 13">
    <name type="scientific">Nostocoides japonicum T1-X7</name>
    <dbReference type="NCBI Taxonomy" id="1194083"/>
    <lineage>
        <taxon>Bacteria</taxon>
        <taxon>Bacillati</taxon>
        <taxon>Actinomycetota</taxon>
        <taxon>Actinomycetes</taxon>
        <taxon>Micrococcales</taxon>
        <taxon>Intrasporangiaceae</taxon>
        <taxon>Nostocoides</taxon>
    </lineage>
</organism>
<dbReference type="OrthoDB" id="9790793at2"/>
<dbReference type="InterPro" id="IPR001874">
    <property type="entry name" value="DHquinase_II"/>
</dbReference>
<evidence type="ECO:0000256" key="7">
    <source>
        <dbReference type="ARBA" id="ARBA00023239"/>
    </source>
</evidence>
<reference evidence="12 13" key="1">
    <citation type="journal article" date="2013" name="ISME J.">
        <title>A metabolic model for members of the genus Tetrasphaera involved in enhanced biological phosphorus removal.</title>
        <authorList>
            <person name="Kristiansen R."/>
            <person name="Nguyen H.T.T."/>
            <person name="Saunders A.M."/>
            <person name="Nielsen J.L."/>
            <person name="Wimmer R."/>
            <person name="Le V.Q."/>
            <person name="McIlroy S.J."/>
            <person name="Petrovski S."/>
            <person name="Seviour R.J."/>
            <person name="Calteau A."/>
            <person name="Nielsen K.L."/>
            <person name="Nielsen P.H."/>
        </authorList>
    </citation>
    <scope>NUCLEOTIDE SEQUENCE [LARGE SCALE GENOMIC DNA]</scope>
    <source>
        <strain evidence="12 13">T1-X7</strain>
    </source>
</reference>
<dbReference type="PROSITE" id="PS01029">
    <property type="entry name" value="DEHYDROQUINASE_II"/>
    <property type="match status" value="1"/>
</dbReference>
<dbReference type="EMBL" id="CAJB01000038">
    <property type="protein sequence ID" value="CCH76564.1"/>
    <property type="molecule type" value="Genomic_DNA"/>
</dbReference>
<evidence type="ECO:0000256" key="4">
    <source>
        <dbReference type="ARBA" id="ARBA00011193"/>
    </source>
</evidence>
<dbReference type="UniPathway" id="UPA00053">
    <property type="reaction ID" value="UER00086"/>
</dbReference>
<dbReference type="InterPro" id="IPR036441">
    <property type="entry name" value="DHquinase_II_sf"/>
</dbReference>
<name>A0A077LX47_9MICO</name>
<dbReference type="SUPFAM" id="SSF52304">
    <property type="entry name" value="Type II 3-dehydroquinate dehydratase"/>
    <property type="match status" value="1"/>
</dbReference>
<keyword evidence="8" id="KW-0028">Amino-acid biosynthesis</keyword>
<evidence type="ECO:0000256" key="9">
    <source>
        <dbReference type="PIRSR" id="PIRSR001399-1"/>
    </source>
</evidence>
<evidence type="ECO:0000313" key="12">
    <source>
        <dbReference type="EMBL" id="CCH76564.1"/>
    </source>
</evidence>
<keyword evidence="6 8" id="KW-0057">Aromatic amino acid biosynthesis</keyword>
<dbReference type="NCBIfam" id="NF003807">
    <property type="entry name" value="PRK05395.1-4"/>
    <property type="match status" value="1"/>
</dbReference>
<comment type="caution">
    <text evidence="12">The sequence shown here is derived from an EMBL/GenBank/DDBJ whole genome shotgun (WGS) entry which is preliminary data.</text>
</comment>
<feature type="binding site" evidence="8 10">
    <location>
        <position position="77"/>
    </location>
    <ligand>
        <name>substrate</name>
    </ligand>
</feature>
<evidence type="ECO:0000256" key="6">
    <source>
        <dbReference type="ARBA" id="ARBA00023141"/>
    </source>
</evidence>
<dbReference type="NCBIfam" id="TIGR01088">
    <property type="entry name" value="aroQ"/>
    <property type="match status" value="1"/>
</dbReference>
<feature type="active site" description="Proton acceptor" evidence="8 9">
    <location>
        <position position="26"/>
    </location>
</feature>